<feature type="compositionally biased region" description="Basic and acidic residues" evidence="1">
    <location>
        <begin position="721"/>
        <end position="730"/>
    </location>
</feature>
<feature type="region of interest" description="Disordered" evidence="1">
    <location>
        <begin position="805"/>
        <end position="825"/>
    </location>
</feature>
<feature type="region of interest" description="Disordered" evidence="1">
    <location>
        <begin position="698"/>
        <end position="780"/>
    </location>
</feature>
<proteinExistence type="predicted"/>
<dbReference type="RefSeq" id="WP_071638257.1">
    <property type="nucleotide sequence ID" value="NZ_MLFK01000010.1"/>
</dbReference>
<accession>A0A1J7BNH8</accession>
<feature type="compositionally biased region" description="Polar residues" evidence="1">
    <location>
        <begin position="700"/>
        <end position="713"/>
    </location>
</feature>
<keyword evidence="3" id="KW-1185">Reference proteome</keyword>
<feature type="region of interest" description="Disordered" evidence="1">
    <location>
        <begin position="21"/>
        <end position="50"/>
    </location>
</feature>
<dbReference type="EMBL" id="MLFK01000010">
    <property type="protein sequence ID" value="OIV40133.1"/>
    <property type="molecule type" value="Genomic_DNA"/>
</dbReference>
<name>A0A1J7BNH8_FLAJO</name>
<dbReference type="PROSITE" id="PS51257">
    <property type="entry name" value="PROKAR_LIPOPROTEIN"/>
    <property type="match status" value="1"/>
</dbReference>
<protein>
    <recommendedName>
        <fullName evidence="4">Carbohydrate-binding family V/XII</fullName>
    </recommendedName>
</protein>
<dbReference type="AlphaFoldDB" id="A0A1J7BNH8"/>
<evidence type="ECO:0000313" key="2">
    <source>
        <dbReference type="EMBL" id="OIV40133.1"/>
    </source>
</evidence>
<evidence type="ECO:0000256" key="1">
    <source>
        <dbReference type="SAM" id="MobiDB-lite"/>
    </source>
</evidence>
<reference evidence="2 3" key="1">
    <citation type="submission" date="2016-10" db="EMBL/GenBank/DDBJ databases">
        <title>Draft Genome Sequence of Rhizobacteria Flavobacterium johnsoniae CI04.</title>
        <authorList>
            <person name="Bravo J.I."/>
            <person name="Lozano G.L."/>
            <person name="Handelsman J."/>
        </authorList>
    </citation>
    <scope>NUCLEOTIDE SEQUENCE [LARGE SCALE GENOMIC DNA]</scope>
    <source>
        <strain evidence="2 3">CI04</strain>
    </source>
</reference>
<evidence type="ECO:0000313" key="3">
    <source>
        <dbReference type="Proteomes" id="UP000182826"/>
    </source>
</evidence>
<dbReference type="Proteomes" id="UP000182826">
    <property type="component" value="Unassembled WGS sequence"/>
</dbReference>
<sequence>MKKAFLIIVVCVSSIFFSCKKDKDSNQSSTEAAQSTASDSTSLTDNGWPREIDTNGTKLVYYQPQVDDWKDYKEITARLAFSLTPKDGKQVLGVASLKAETLVDKDNRSVFFKNVQVSDVRFPALDKKKIPEMEKLFKETLPKGGDPISVDRILADLNQTKGPAKGITAKNDPPTIFYSTNPAVLLIVQGEPVLVPIDKTDIQYVVNTNWDLFFDKTAKDYYLLADNVWLTSKTLDGKWTRTTKLASGLNNLPSGQNFDDVKKMIPPPSGGTVPQVFYSSKPAELIAVNGNPKFVKIDGTKLLYIDNTENDIFANEADGQYYVLLSGRWFKSKELTGPWSYAGNNLPADFAKIPKDSPRGNVLTSVPGTQEAQDAVMLSQVPTTAIIKKSDAEAKVKVTYDGTPQFKPIEGTKMQYASNTQEKIIKVGDLYYLCFQAVWFMSTSPNGPWKTCDSVPKEIYTIPPSSPVYNVTYVTQTTTDTTVESSTTAGYFGAFIVGATLGAILTYGTGWYYPPYVYYGGLYPIYRPWPYAYGGGAVYNPWTGGWAAGRNVYGPYGAAGTSAWYNPATGRYGRSASMQGWYGGRTAASSYNPWTGNYARTNQGHNAYAQWGHSAATNGRQWVQTGHVTTRRGTAIGYETSGGNKGVITHHRGGGTTIHTNNNLYAGHDGHVYKRDANGNWSHYNNGNGGWTQAGKLGSTKGSGTAIQRNRPNQGLGANGEGERIQRDNLPKANQNLGGETRNLGGENRIGEGIQRDNFPRANQTLGQPDKPLGQAGHPDITNDLDRSAFSRDRGEMQTRNFQNFQRDGGRLGGFRGGGGFRGRR</sequence>
<evidence type="ECO:0008006" key="4">
    <source>
        <dbReference type="Google" id="ProtNLM"/>
    </source>
</evidence>
<dbReference type="OrthoDB" id="102964at2"/>
<gene>
    <name evidence="2" type="ORF">BKM63_19480</name>
</gene>
<comment type="caution">
    <text evidence="2">The sequence shown here is derived from an EMBL/GenBank/DDBJ whole genome shotgun (WGS) entry which is preliminary data.</text>
</comment>
<feature type="compositionally biased region" description="Low complexity" evidence="1">
    <location>
        <begin position="26"/>
        <end position="46"/>
    </location>
</feature>
<organism evidence="2 3">
    <name type="scientific">Flavobacterium johnsoniae</name>
    <name type="common">Cytophaga johnsonae</name>
    <dbReference type="NCBI Taxonomy" id="986"/>
    <lineage>
        <taxon>Bacteria</taxon>
        <taxon>Pseudomonadati</taxon>
        <taxon>Bacteroidota</taxon>
        <taxon>Flavobacteriia</taxon>
        <taxon>Flavobacteriales</taxon>
        <taxon>Flavobacteriaceae</taxon>
        <taxon>Flavobacterium</taxon>
    </lineage>
</organism>
<feature type="compositionally biased region" description="Gly residues" evidence="1">
    <location>
        <begin position="811"/>
        <end position="825"/>
    </location>
</feature>